<dbReference type="CDD" id="cd00158">
    <property type="entry name" value="RHOD"/>
    <property type="match status" value="1"/>
</dbReference>
<dbReference type="InterPro" id="IPR022376">
    <property type="entry name" value="PQQ_CXXCW"/>
</dbReference>
<dbReference type="AlphaFoldDB" id="A0A1T5GTR7"/>
<dbReference type="Pfam" id="PF00581">
    <property type="entry name" value="Rhodanese"/>
    <property type="match status" value="1"/>
</dbReference>
<evidence type="ECO:0000256" key="1">
    <source>
        <dbReference type="SAM" id="SignalP"/>
    </source>
</evidence>
<dbReference type="NCBIfam" id="TIGR03865">
    <property type="entry name" value="PQQ_CXXCW"/>
    <property type="match status" value="1"/>
</dbReference>
<dbReference type="STRING" id="439228.SAMN06295920_11942"/>
<dbReference type="PROSITE" id="PS50206">
    <property type="entry name" value="RHODANESE_3"/>
    <property type="match status" value="1"/>
</dbReference>
<keyword evidence="1" id="KW-0732">Signal</keyword>
<dbReference type="Gene3D" id="3.40.250.10">
    <property type="entry name" value="Rhodanese-like domain"/>
    <property type="match status" value="1"/>
</dbReference>
<reference evidence="4" key="1">
    <citation type="submission" date="2017-02" db="EMBL/GenBank/DDBJ databases">
        <authorList>
            <person name="Varghese N."/>
            <person name="Submissions S."/>
        </authorList>
    </citation>
    <scope>NUCLEOTIDE SEQUENCE [LARGE SCALE GENOMIC DNA]</scope>
    <source>
        <strain evidence="4">UM2</strain>
    </source>
</reference>
<evidence type="ECO:0000313" key="4">
    <source>
        <dbReference type="Proteomes" id="UP000189818"/>
    </source>
</evidence>
<dbReference type="EMBL" id="FUYM01000019">
    <property type="protein sequence ID" value="SKC11768.1"/>
    <property type="molecule type" value="Genomic_DNA"/>
</dbReference>
<organism evidence="3 4">
    <name type="scientific">Rhizorhabdus histidinilytica</name>
    <dbReference type="NCBI Taxonomy" id="439228"/>
    <lineage>
        <taxon>Bacteria</taxon>
        <taxon>Pseudomonadati</taxon>
        <taxon>Pseudomonadota</taxon>
        <taxon>Alphaproteobacteria</taxon>
        <taxon>Sphingomonadales</taxon>
        <taxon>Sphingomonadaceae</taxon>
        <taxon>Rhizorhabdus</taxon>
    </lineage>
</organism>
<dbReference type="RefSeq" id="WP_079650897.1">
    <property type="nucleotide sequence ID" value="NZ_FUYM01000019.1"/>
</dbReference>
<evidence type="ECO:0000259" key="2">
    <source>
        <dbReference type="PROSITE" id="PS50206"/>
    </source>
</evidence>
<protein>
    <submittedName>
        <fullName evidence="3">PQQ-dependent catabolism-associated CXXCW motif protein</fullName>
    </submittedName>
</protein>
<dbReference type="OrthoDB" id="176845at2"/>
<name>A0A1T5GTR7_9SPHN</name>
<feature type="domain" description="Rhodanese" evidence="2">
    <location>
        <begin position="116"/>
        <end position="177"/>
    </location>
</feature>
<proteinExistence type="predicted"/>
<gene>
    <name evidence="3" type="ORF">SAMN06295920_11942</name>
</gene>
<sequence>MAGRGMIGVLLAGLLAGAPPVMAQDALFDAAGYRIAHYRAPVDRPPAGTPRIAPPAAARLRPDVDALFVDVTPAQGAVRDAGGQWRLAQPHDSIPGAHWYPEAGRGVLAPGIGDWFERGMARLTAKRRDRMIVVFCLADCWMSWNAAKRLRTLGYSNIWWLAEGSDGWRDLDLPLAPARPEP</sequence>
<dbReference type="SUPFAM" id="SSF52821">
    <property type="entry name" value="Rhodanese/Cell cycle control phosphatase"/>
    <property type="match status" value="1"/>
</dbReference>
<dbReference type="Proteomes" id="UP000189818">
    <property type="component" value="Unassembled WGS sequence"/>
</dbReference>
<feature type="signal peptide" evidence="1">
    <location>
        <begin position="1"/>
        <end position="23"/>
    </location>
</feature>
<dbReference type="InterPro" id="IPR036873">
    <property type="entry name" value="Rhodanese-like_dom_sf"/>
</dbReference>
<keyword evidence="4" id="KW-1185">Reference proteome</keyword>
<feature type="chain" id="PRO_5013227935" evidence="1">
    <location>
        <begin position="24"/>
        <end position="182"/>
    </location>
</feature>
<accession>A0A1T5GTR7</accession>
<evidence type="ECO:0000313" key="3">
    <source>
        <dbReference type="EMBL" id="SKC11768.1"/>
    </source>
</evidence>
<dbReference type="InterPro" id="IPR001763">
    <property type="entry name" value="Rhodanese-like_dom"/>
</dbReference>